<dbReference type="Proteomes" id="UP001634393">
    <property type="component" value="Unassembled WGS sequence"/>
</dbReference>
<organism evidence="1 2">
    <name type="scientific">Penstemon smallii</name>
    <dbReference type="NCBI Taxonomy" id="265156"/>
    <lineage>
        <taxon>Eukaryota</taxon>
        <taxon>Viridiplantae</taxon>
        <taxon>Streptophyta</taxon>
        <taxon>Embryophyta</taxon>
        <taxon>Tracheophyta</taxon>
        <taxon>Spermatophyta</taxon>
        <taxon>Magnoliopsida</taxon>
        <taxon>eudicotyledons</taxon>
        <taxon>Gunneridae</taxon>
        <taxon>Pentapetalae</taxon>
        <taxon>asterids</taxon>
        <taxon>lamiids</taxon>
        <taxon>Lamiales</taxon>
        <taxon>Plantaginaceae</taxon>
        <taxon>Cheloneae</taxon>
        <taxon>Penstemon</taxon>
    </lineage>
</organism>
<sequence>MKLKFKQNVQIWNFF</sequence>
<reference evidence="1 2" key="1">
    <citation type="submission" date="2024-12" db="EMBL/GenBank/DDBJ databases">
        <title>The unique morphological basis and parallel evolutionary history of personate flowers in Penstemon.</title>
        <authorList>
            <person name="Depatie T.H."/>
            <person name="Wessinger C.A."/>
        </authorList>
    </citation>
    <scope>NUCLEOTIDE SEQUENCE [LARGE SCALE GENOMIC DNA]</scope>
    <source>
        <strain evidence="1">WTNN_2</strain>
        <tissue evidence="1">Leaf</tissue>
    </source>
</reference>
<keyword evidence="2" id="KW-1185">Reference proteome</keyword>
<evidence type="ECO:0000313" key="2">
    <source>
        <dbReference type="Proteomes" id="UP001634393"/>
    </source>
</evidence>
<dbReference type="EMBL" id="JBJXBP010000007">
    <property type="protein sequence ID" value="KAL3819232.1"/>
    <property type="molecule type" value="Genomic_DNA"/>
</dbReference>
<comment type="caution">
    <text evidence="1">The sequence shown here is derived from an EMBL/GenBank/DDBJ whole genome shotgun (WGS) entry which is preliminary data.</text>
</comment>
<protein>
    <submittedName>
        <fullName evidence="1">Uncharacterized protein</fullName>
    </submittedName>
</protein>
<gene>
    <name evidence="1" type="ORF">ACJIZ3_005137</name>
</gene>
<accession>A0ABD3S482</accession>
<evidence type="ECO:0000313" key="1">
    <source>
        <dbReference type="EMBL" id="KAL3819232.1"/>
    </source>
</evidence>
<name>A0ABD3S482_9LAMI</name>
<proteinExistence type="predicted"/>